<keyword evidence="1" id="KW-0540">Nuclease</keyword>
<dbReference type="AlphaFoldDB" id="A0A5C7J7L5"/>
<feature type="domain" description="5'-3' exonuclease" evidence="3">
    <location>
        <begin position="1"/>
        <end position="238"/>
    </location>
</feature>
<evidence type="ECO:0000313" key="5">
    <source>
        <dbReference type="Proteomes" id="UP000321026"/>
    </source>
</evidence>
<dbReference type="InterPro" id="IPR002421">
    <property type="entry name" value="5-3_exonuclease"/>
</dbReference>
<dbReference type="Gene3D" id="1.10.150.20">
    <property type="entry name" value="5' to 3' exonuclease, C-terminal subdomain"/>
    <property type="match status" value="1"/>
</dbReference>
<dbReference type="PANTHER" id="PTHR42646">
    <property type="entry name" value="FLAP ENDONUCLEASE XNI"/>
    <property type="match status" value="1"/>
</dbReference>
<gene>
    <name evidence="4" type="ORF">E6Q11_02620</name>
</gene>
<sequence>MKIIDGNNMLHRSTEATGFGIHPVRQVYTRLCSPPETTIIVWDGPYANQRRKEIYPKYKENRRPKEESKMAFFDIAKGVLRFTPCIQIECKGWEADDVIGTLIERYHDQHKITVETNDGDYWQHKDKCSLPMISKKWHSFTAEDCLLYKSLVGDSKDGIPGIQGFGEMSWLRLSPTAKSHLRVAIKTDSYSTFLAIEDWPPKVQRTLECFESLKLYWKLNKYWTVPQKEIDDAVFVGKLNIPAAEIFMESYLI</sequence>
<dbReference type="GO" id="GO:0008409">
    <property type="term" value="F:5'-3' exonuclease activity"/>
    <property type="evidence" value="ECO:0007669"/>
    <property type="project" value="InterPro"/>
</dbReference>
<reference evidence="4 5" key="1">
    <citation type="submission" date="2018-09" db="EMBL/GenBank/DDBJ databases">
        <title>Metagenome Assembled Genomes from an Advanced Water Purification Facility.</title>
        <authorList>
            <person name="Stamps B.W."/>
            <person name="Spear J.R."/>
        </authorList>
    </citation>
    <scope>NUCLEOTIDE SEQUENCE [LARGE SCALE GENOMIC DNA]</scope>
    <source>
        <strain evidence="4">Bin_63_2</strain>
    </source>
</reference>
<dbReference type="Gene3D" id="3.40.50.1010">
    <property type="entry name" value="5'-nuclease"/>
    <property type="match status" value="1"/>
</dbReference>
<dbReference type="Proteomes" id="UP000321026">
    <property type="component" value="Unassembled WGS sequence"/>
</dbReference>
<name>A0A5C7J7L5_9BACT</name>
<protein>
    <recommendedName>
        <fullName evidence="3">5'-3' exonuclease domain-containing protein</fullName>
    </recommendedName>
</protein>
<dbReference type="EMBL" id="SSDS01000042">
    <property type="protein sequence ID" value="TXG77565.1"/>
    <property type="molecule type" value="Genomic_DNA"/>
</dbReference>
<dbReference type="GO" id="GO:0033567">
    <property type="term" value="P:DNA replication, Okazaki fragment processing"/>
    <property type="evidence" value="ECO:0007669"/>
    <property type="project" value="InterPro"/>
</dbReference>
<accession>A0A5C7J7L5</accession>
<dbReference type="InterPro" id="IPR020046">
    <property type="entry name" value="5-3_exonucl_a-hlix_arch_N"/>
</dbReference>
<evidence type="ECO:0000256" key="2">
    <source>
        <dbReference type="ARBA" id="ARBA00022801"/>
    </source>
</evidence>
<evidence type="ECO:0000259" key="3">
    <source>
        <dbReference type="SMART" id="SM00475"/>
    </source>
</evidence>
<comment type="caution">
    <text evidence="4">The sequence shown here is derived from an EMBL/GenBank/DDBJ whole genome shotgun (WGS) entry which is preliminary data.</text>
</comment>
<keyword evidence="2" id="KW-0378">Hydrolase</keyword>
<proteinExistence type="predicted"/>
<dbReference type="SUPFAM" id="SSF88723">
    <property type="entry name" value="PIN domain-like"/>
    <property type="match status" value="1"/>
</dbReference>
<dbReference type="GO" id="GO:0003677">
    <property type="term" value="F:DNA binding"/>
    <property type="evidence" value="ECO:0007669"/>
    <property type="project" value="InterPro"/>
</dbReference>
<organism evidence="4 5">
    <name type="scientific">Candidatus Dojkabacteria bacterium</name>
    <dbReference type="NCBI Taxonomy" id="2099670"/>
    <lineage>
        <taxon>Bacteria</taxon>
        <taxon>Candidatus Dojkabacteria</taxon>
    </lineage>
</organism>
<dbReference type="Pfam" id="PF02739">
    <property type="entry name" value="5_3_exonuc_N"/>
    <property type="match status" value="1"/>
</dbReference>
<dbReference type="PANTHER" id="PTHR42646:SF2">
    <property type="entry name" value="5'-3' EXONUCLEASE FAMILY PROTEIN"/>
    <property type="match status" value="1"/>
</dbReference>
<dbReference type="GO" id="GO:0017108">
    <property type="term" value="F:5'-flap endonuclease activity"/>
    <property type="evidence" value="ECO:0007669"/>
    <property type="project" value="InterPro"/>
</dbReference>
<evidence type="ECO:0000313" key="4">
    <source>
        <dbReference type="EMBL" id="TXG77565.1"/>
    </source>
</evidence>
<dbReference type="SMART" id="SM00475">
    <property type="entry name" value="53EXOc"/>
    <property type="match status" value="1"/>
</dbReference>
<evidence type="ECO:0000256" key="1">
    <source>
        <dbReference type="ARBA" id="ARBA00022722"/>
    </source>
</evidence>
<dbReference type="InterPro" id="IPR029060">
    <property type="entry name" value="PIN-like_dom_sf"/>
</dbReference>
<dbReference type="InterPro" id="IPR038969">
    <property type="entry name" value="FEN"/>
</dbReference>